<feature type="transmembrane region" description="Helical" evidence="10">
    <location>
        <begin position="12"/>
        <end position="29"/>
    </location>
</feature>
<keyword evidence="4 11" id="KW-0808">Transferase</keyword>
<dbReference type="STRING" id="5599.A0A177D2L5"/>
<keyword evidence="5 10" id="KW-0812">Transmembrane</keyword>
<dbReference type="GeneID" id="29118279"/>
<dbReference type="VEuPathDB" id="FungiDB:CC77DRAFT_668356"/>
<keyword evidence="9 10" id="KW-0472">Membrane</keyword>
<dbReference type="InterPro" id="IPR029044">
    <property type="entry name" value="Nucleotide-diphossugar_trans"/>
</dbReference>
<protein>
    <submittedName>
        <fullName evidence="11">Nucleotide-diphospho-sugar transferase</fullName>
    </submittedName>
</protein>
<reference evidence="11 12" key="1">
    <citation type="submission" date="2016-05" db="EMBL/GenBank/DDBJ databases">
        <title>Comparative analysis of secretome profiles of manganese(II)-oxidizing ascomycete fungi.</title>
        <authorList>
            <consortium name="DOE Joint Genome Institute"/>
            <person name="Zeiner C.A."/>
            <person name="Purvine S.O."/>
            <person name="Zink E.M."/>
            <person name="Wu S."/>
            <person name="Pasa-Tolic L."/>
            <person name="Chaput D.L."/>
            <person name="Haridas S."/>
            <person name="Grigoriev I.V."/>
            <person name="Santelli C.M."/>
            <person name="Hansel C.M."/>
        </authorList>
    </citation>
    <scope>NUCLEOTIDE SEQUENCE [LARGE SCALE GENOMIC DNA]</scope>
    <source>
        <strain evidence="11 12">SRC1lrK2f</strain>
    </source>
</reference>
<dbReference type="RefSeq" id="XP_018378918.1">
    <property type="nucleotide sequence ID" value="XM_018532685.1"/>
</dbReference>
<dbReference type="EMBL" id="KV441510">
    <property type="protein sequence ID" value="OAG13497.1"/>
    <property type="molecule type" value="Genomic_DNA"/>
</dbReference>
<comment type="subcellular location">
    <subcellularLocation>
        <location evidence="1">Golgi apparatus membrane</location>
        <topology evidence="1">Single-pass type II membrane protein</topology>
    </subcellularLocation>
</comment>
<evidence type="ECO:0000256" key="2">
    <source>
        <dbReference type="ARBA" id="ARBA00004922"/>
    </source>
</evidence>
<gene>
    <name evidence="11" type="ORF">CC77DRAFT_668356</name>
</gene>
<evidence type="ECO:0000256" key="3">
    <source>
        <dbReference type="ARBA" id="ARBA00009105"/>
    </source>
</evidence>
<evidence type="ECO:0000313" key="11">
    <source>
        <dbReference type="EMBL" id="OAG13497.1"/>
    </source>
</evidence>
<keyword evidence="6" id="KW-0735">Signal-anchor</keyword>
<evidence type="ECO:0000256" key="6">
    <source>
        <dbReference type="ARBA" id="ARBA00022968"/>
    </source>
</evidence>
<evidence type="ECO:0000256" key="10">
    <source>
        <dbReference type="SAM" id="Phobius"/>
    </source>
</evidence>
<sequence length="487" mass="54714">MLIRPNHVSCWRAGLFAGLCSIIALYIFFARGHISTFQPFLSAGSAFSADYQTNLISYWKELASSLEAARPVCPPINVTTEEMPNEDRNFEPLKKKERPERLFLPAGDEAELMRAHRHMRVAARRLAPLLPVGDETGIVTTGGLKLFPVLLVSLRMLRRTGCTLPVQVFLGDQKEYEEVKSTCEDVLPSLNAQCHVVEDVYSTADVAIAPPEHFQFKILAILFSSFRHVLFLDADAFPAHDPTPLFNSPPYTTHGLVTWPGFFANTASPHYYHIAGIAVPPPNRGTESGQLLLDKKHHAESIPMMVYYNYFGPDYYYPLQSQNGPGQGDKETFSAAAVAVNAPFYGVKTPVSALGNHVDGQYIFAGAGQADPMQDYLYDPPYPNHIQPEYERNEEKNQVRAFFVHTVSPETKLNPLKLLREGGVAWDANGDWHRIWGKEKNVVEKFGYDVEKRMWECVEEEACRTDQDVCMEVKAFYAKVFGTMPAK</sequence>
<dbReference type="GO" id="GO:0046354">
    <property type="term" value="P:mannan biosynthetic process"/>
    <property type="evidence" value="ECO:0007669"/>
    <property type="project" value="TreeGrafter"/>
</dbReference>
<evidence type="ECO:0000256" key="4">
    <source>
        <dbReference type="ARBA" id="ARBA00022679"/>
    </source>
</evidence>
<accession>A0A177D2L5</accession>
<dbReference type="GO" id="GO:0000026">
    <property type="term" value="F:alpha-1,2-mannosyltransferase activity"/>
    <property type="evidence" value="ECO:0007669"/>
    <property type="project" value="TreeGrafter"/>
</dbReference>
<keyword evidence="7 10" id="KW-1133">Transmembrane helix</keyword>
<proteinExistence type="inferred from homology"/>
<dbReference type="Pfam" id="PF11051">
    <property type="entry name" value="Mannosyl_trans3"/>
    <property type="match status" value="2"/>
</dbReference>
<dbReference type="KEGG" id="aalt:CC77DRAFT_668356"/>
<organism evidence="11 12">
    <name type="scientific">Alternaria alternata</name>
    <name type="common">Alternaria rot fungus</name>
    <name type="synonym">Torula alternata</name>
    <dbReference type="NCBI Taxonomy" id="5599"/>
    <lineage>
        <taxon>Eukaryota</taxon>
        <taxon>Fungi</taxon>
        <taxon>Dikarya</taxon>
        <taxon>Ascomycota</taxon>
        <taxon>Pezizomycotina</taxon>
        <taxon>Dothideomycetes</taxon>
        <taxon>Pleosporomycetidae</taxon>
        <taxon>Pleosporales</taxon>
        <taxon>Pleosporineae</taxon>
        <taxon>Pleosporaceae</taxon>
        <taxon>Alternaria</taxon>
        <taxon>Alternaria sect. Alternaria</taxon>
        <taxon>Alternaria alternata complex</taxon>
    </lineage>
</organism>
<evidence type="ECO:0000256" key="1">
    <source>
        <dbReference type="ARBA" id="ARBA00004323"/>
    </source>
</evidence>
<evidence type="ECO:0000313" key="12">
    <source>
        <dbReference type="Proteomes" id="UP000077248"/>
    </source>
</evidence>
<keyword evidence="12" id="KW-1185">Reference proteome</keyword>
<evidence type="ECO:0000256" key="5">
    <source>
        <dbReference type="ARBA" id="ARBA00022692"/>
    </source>
</evidence>
<dbReference type="SUPFAM" id="SSF53448">
    <property type="entry name" value="Nucleotide-diphospho-sugar transferases"/>
    <property type="match status" value="1"/>
</dbReference>
<dbReference type="OMA" id="GKSISWK"/>
<name>A0A177D2L5_ALTAL</name>
<dbReference type="AlphaFoldDB" id="A0A177D2L5"/>
<dbReference type="PANTHER" id="PTHR31646">
    <property type="entry name" value="ALPHA-1,2-MANNOSYLTRANSFERASE MNN2"/>
    <property type="match status" value="1"/>
</dbReference>
<comment type="similarity">
    <text evidence="3">Belongs to the MNN1/MNT family.</text>
</comment>
<dbReference type="GO" id="GO:0000139">
    <property type="term" value="C:Golgi membrane"/>
    <property type="evidence" value="ECO:0007669"/>
    <property type="project" value="UniProtKB-SubCell"/>
</dbReference>
<evidence type="ECO:0000256" key="8">
    <source>
        <dbReference type="ARBA" id="ARBA00023034"/>
    </source>
</evidence>
<keyword evidence="8" id="KW-0333">Golgi apparatus</keyword>
<dbReference type="PANTHER" id="PTHR31646:SF1">
    <property type="entry name" value="ALPHA-1,2-MANNOSYLTRANSFERASE MNN2"/>
    <property type="match status" value="1"/>
</dbReference>
<dbReference type="InterPro" id="IPR022751">
    <property type="entry name" value="Alpha_mannosyltransferase"/>
</dbReference>
<dbReference type="Proteomes" id="UP000077248">
    <property type="component" value="Unassembled WGS sequence"/>
</dbReference>
<evidence type="ECO:0000256" key="9">
    <source>
        <dbReference type="ARBA" id="ARBA00023136"/>
    </source>
</evidence>
<comment type="pathway">
    <text evidence="2">Protein modification; protein glycosylation.</text>
</comment>
<evidence type="ECO:0000256" key="7">
    <source>
        <dbReference type="ARBA" id="ARBA00022989"/>
    </source>
</evidence>